<dbReference type="KEGG" id="ddz:DSYM_07370"/>
<evidence type="ECO:0000313" key="4">
    <source>
        <dbReference type="Proteomes" id="UP000662914"/>
    </source>
</evidence>
<feature type="chain" id="PRO_5035289277" evidence="2">
    <location>
        <begin position="23"/>
        <end position="131"/>
    </location>
</feature>
<gene>
    <name evidence="3" type="ORF">DSYM_07370</name>
</gene>
<organism evidence="3 4">
    <name type="scientific">Candidatus Desulfobacillus denitrificans</name>
    <dbReference type="NCBI Taxonomy" id="2608985"/>
    <lineage>
        <taxon>Bacteria</taxon>
        <taxon>Pseudomonadati</taxon>
        <taxon>Pseudomonadota</taxon>
        <taxon>Betaproteobacteria</taxon>
        <taxon>Candidatus Desulfobacillus</taxon>
    </lineage>
</organism>
<dbReference type="EMBL" id="AP021857">
    <property type="protein sequence ID" value="BBO20038.1"/>
    <property type="molecule type" value="Genomic_DNA"/>
</dbReference>
<evidence type="ECO:0000313" key="3">
    <source>
        <dbReference type="EMBL" id="BBO20038.1"/>
    </source>
</evidence>
<feature type="region of interest" description="Disordered" evidence="1">
    <location>
        <begin position="94"/>
        <end position="131"/>
    </location>
</feature>
<dbReference type="AlphaFoldDB" id="A0A809QZT6"/>
<protein>
    <submittedName>
        <fullName evidence="3">Uncharacterized protein</fullName>
    </submittedName>
</protein>
<proteinExistence type="predicted"/>
<evidence type="ECO:0000256" key="1">
    <source>
        <dbReference type="SAM" id="MobiDB-lite"/>
    </source>
</evidence>
<name>A0A809QZT6_9PROT</name>
<dbReference type="Proteomes" id="UP000662914">
    <property type="component" value="Chromosome"/>
</dbReference>
<keyword evidence="2" id="KW-0732">Signal</keyword>
<feature type="signal peptide" evidence="2">
    <location>
        <begin position="1"/>
        <end position="22"/>
    </location>
</feature>
<feature type="compositionally biased region" description="Low complexity" evidence="1">
    <location>
        <begin position="94"/>
        <end position="104"/>
    </location>
</feature>
<reference evidence="3" key="1">
    <citation type="journal article" name="DNA Res.">
        <title>The physiological potential of anammox bacteria as revealed by their core genome structure.</title>
        <authorList>
            <person name="Okubo T."/>
            <person name="Toyoda A."/>
            <person name="Fukuhara K."/>
            <person name="Uchiyama I."/>
            <person name="Harigaya Y."/>
            <person name="Kuroiwa M."/>
            <person name="Suzuki T."/>
            <person name="Murakami Y."/>
            <person name="Suwa Y."/>
            <person name="Takami H."/>
        </authorList>
    </citation>
    <scope>NUCLEOTIDE SEQUENCE</scope>
    <source>
        <strain evidence="3">317325-3</strain>
    </source>
</reference>
<evidence type="ECO:0000256" key="2">
    <source>
        <dbReference type="SAM" id="SignalP"/>
    </source>
</evidence>
<accession>A0A809QZT6</accession>
<sequence>MKFAALAATALIGASLAVPVLAQPGPGMGPGSGMGPGMGLGMGGMGGMGPGARGMQYRFNQNNTPGWSLMTPEERTAHHDKMMAAKTYEECKAAQAEQHQQMAARAKEKGQTLSGPRQNACDRMKARGFYK</sequence>